<evidence type="ECO:0000256" key="3">
    <source>
        <dbReference type="PROSITE-ProRule" id="PRU00192"/>
    </source>
</evidence>
<dbReference type="PROSITE" id="PS50106">
    <property type="entry name" value="PDZ"/>
    <property type="match status" value="1"/>
</dbReference>
<evidence type="ECO:0000313" key="9">
    <source>
        <dbReference type="Proteomes" id="UP000663865"/>
    </source>
</evidence>
<evidence type="ECO:0000313" key="8">
    <source>
        <dbReference type="EMBL" id="CAF3342311.1"/>
    </source>
</evidence>
<dbReference type="FunFam" id="3.40.50.300:FF:000146">
    <property type="entry name" value="MAGUK p55 subfamily member 6 isoform X1"/>
    <property type="match status" value="1"/>
</dbReference>
<dbReference type="Gene3D" id="2.30.42.10">
    <property type="match status" value="1"/>
</dbReference>
<dbReference type="InterPro" id="IPR008144">
    <property type="entry name" value="Guanylate_kin-like_dom"/>
</dbReference>
<sequence length="524" mass="59789">MLLVIIIAINSAIVINILVCTMDEHSLRIYCALEHIKQALLQTHDVVAQEVYGDGAIRVTSSYLGHNTLPTERNIDNDYNGHNGNELNDNRGDGVSDALCDVTRVRLVQFQRNTDEPLGITLRMTENKRCVVSRILNGGMIHRQGTLHVGDEIKEINGKPVSNHPIQYLQQMLRDARGSITFKIIPSYRSQPPPCDIYVKALFNYDPKDDDLIPCAQAGIKFSIGDILQIISKDDHNWWQGKKIIPSKNIDESIINDYYGTYDNSPAGLIPSPELQEWRIATNAIEQARDGNANCGVFGRKRKVMRDKYLAKHNAVFDQLDLVTYEEVIRLPEFRRKTLVLLGAHGVGRRHIKNTLITSQPKHFAYPIPHTTRLPKKDEENGKNYYFVTHEEMMRDIANNEYLEYGTHDDAMYGTKLETIRNINRQSLMGVLDVEPQALKVLRTAEFAPYVVFIAAPDLSQIKGVNDESLERLLKESELLQQAYGHYFDLVIINNDIEETIRDLQHAIERVSLESQWVPVSWVY</sequence>
<dbReference type="InterPro" id="IPR020590">
    <property type="entry name" value="Guanylate_kinase_CS"/>
</dbReference>
<dbReference type="Pfam" id="PF00595">
    <property type="entry name" value="PDZ"/>
    <property type="match status" value="1"/>
</dbReference>
<dbReference type="Gene3D" id="1.10.287.650">
    <property type="entry name" value="L27 domain"/>
    <property type="match status" value="1"/>
</dbReference>
<dbReference type="Pfam" id="PF00625">
    <property type="entry name" value="Guanylate_kin"/>
    <property type="match status" value="1"/>
</dbReference>
<comment type="similarity">
    <text evidence="1">Belongs to the MAGUK family.</text>
</comment>
<keyword evidence="2 3" id="KW-0728">SH3 domain</keyword>
<dbReference type="CDD" id="cd00071">
    <property type="entry name" value="GMPK"/>
    <property type="match status" value="1"/>
</dbReference>
<proteinExistence type="inferred from homology"/>
<dbReference type="SUPFAM" id="SSF50156">
    <property type="entry name" value="PDZ domain-like"/>
    <property type="match status" value="1"/>
</dbReference>
<organism evidence="8 9">
    <name type="scientific">Rotaria socialis</name>
    <dbReference type="NCBI Taxonomy" id="392032"/>
    <lineage>
        <taxon>Eukaryota</taxon>
        <taxon>Metazoa</taxon>
        <taxon>Spiralia</taxon>
        <taxon>Gnathifera</taxon>
        <taxon>Rotifera</taxon>
        <taxon>Eurotatoria</taxon>
        <taxon>Bdelloidea</taxon>
        <taxon>Philodinida</taxon>
        <taxon>Philodinidae</taxon>
        <taxon>Rotaria</taxon>
    </lineage>
</organism>
<dbReference type="Gene3D" id="2.30.30.40">
    <property type="entry name" value="SH3 Domains"/>
    <property type="match status" value="1"/>
</dbReference>
<evidence type="ECO:0000259" key="7">
    <source>
        <dbReference type="PROSITE" id="PS50106"/>
    </source>
</evidence>
<feature type="signal peptide" evidence="4">
    <location>
        <begin position="1"/>
        <end position="16"/>
    </location>
</feature>
<dbReference type="FunFam" id="3.30.63.10:FF:000002">
    <property type="entry name" value="Guanylate kinase 1"/>
    <property type="match status" value="1"/>
</dbReference>
<protein>
    <recommendedName>
        <fullName evidence="10">Peripheral plasma membrane protein CASK</fullName>
    </recommendedName>
</protein>
<gene>
    <name evidence="8" type="ORF">KIK155_LOCUS2820</name>
</gene>
<dbReference type="SMART" id="SM00072">
    <property type="entry name" value="GuKc"/>
    <property type="match status" value="1"/>
</dbReference>
<evidence type="ECO:0000256" key="4">
    <source>
        <dbReference type="SAM" id="SignalP"/>
    </source>
</evidence>
<dbReference type="PANTHER" id="PTHR23122">
    <property type="entry name" value="MEMBRANE-ASSOCIATED GUANYLATE KINASE MAGUK"/>
    <property type="match status" value="1"/>
</dbReference>
<evidence type="ECO:0000256" key="2">
    <source>
        <dbReference type="ARBA" id="ARBA00022443"/>
    </source>
</evidence>
<feature type="domain" description="SH3" evidence="5">
    <location>
        <begin position="194"/>
        <end position="280"/>
    </location>
</feature>
<feature type="domain" description="PDZ" evidence="7">
    <location>
        <begin position="107"/>
        <end position="188"/>
    </location>
</feature>
<dbReference type="InterPro" id="IPR036034">
    <property type="entry name" value="PDZ_sf"/>
</dbReference>
<dbReference type="SMART" id="SM00326">
    <property type="entry name" value="SH3"/>
    <property type="match status" value="1"/>
</dbReference>
<dbReference type="SMART" id="SM00228">
    <property type="entry name" value="PDZ"/>
    <property type="match status" value="1"/>
</dbReference>
<dbReference type="InterPro" id="IPR036028">
    <property type="entry name" value="SH3-like_dom_sf"/>
</dbReference>
<dbReference type="Gene3D" id="3.40.50.300">
    <property type="entry name" value="P-loop containing nucleotide triphosphate hydrolases"/>
    <property type="match status" value="1"/>
</dbReference>
<comment type="caution">
    <text evidence="8">The sequence shown here is derived from an EMBL/GenBank/DDBJ whole genome shotgun (WGS) entry which is preliminary data.</text>
</comment>
<dbReference type="InterPro" id="IPR050716">
    <property type="entry name" value="MAGUK"/>
</dbReference>
<dbReference type="InterPro" id="IPR027417">
    <property type="entry name" value="P-loop_NTPase"/>
</dbReference>
<dbReference type="PROSITE" id="PS00856">
    <property type="entry name" value="GUANYLATE_KINASE_1"/>
    <property type="match status" value="1"/>
</dbReference>
<evidence type="ECO:0000256" key="1">
    <source>
        <dbReference type="ARBA" id="ARBA00007014"/>
    </source>
</evidence>
<dbReference type="InterPro" id="IPR001478">
    <property type="entry name" value="PDZ"/>
</dbReference>
<dbReference type="FunFam" id="2.30.42.10:FF:000016">
    <property type="entry name" value="peripheral plasma membrane protein CASK isoform X2"/>
    <property type="match status" value="1"/>
</dbReference>
<dbReference type="InterPro" id="IPR008145">
    <property type="entry name" value="GK/Ca_channel_bsu"/>
</dbReference>
<keyword evidence="4" id="KW-0732">Signal</keyword>
<evidence type="ECO:0000259" key="6">
    <source>
        <dbReference type="PROSITE" id="PS50052"/>
    </source>
</evidence>
<reference evidence="8" key="1">
    <citation type="submission" date="2021-02" db="EMBL/GenBank/DDBJ databases">
        <authorList>
            <person name="Nowell W R."/>
        </authorList>
    </citation>
    <scope>NUCLEOTIDE SEQUENCE</scope>
</reference>
<dbReference type="InterPro" id="IPR001452">
    <property type="entry name" value="SH3_domain"/>
</dbReference>
<dbReference type="EMBL" id="CAJNYV010000110">
    <property type="protein sequence ID" value="CAF3342311.1"/>
    <property type="molecule type" value="Genomic_DNA"/>
</dbReference>
<dbReference type="SUPFAM" id="SSF52540">
    <property type="entry name" value="P-loop containing nucleoside triphosphate hydrolases"/>
    <property type="match status" value="1"/>
</dbReference>
<accession>A0A817UYX2</accession>
<evidence type="ECO:0008006" key="10">
    <source>
        <dbReference type="Google" id="ProtNLM"/>
    </source>
</evidence>
<dbReference type="PROSITE" id="PS50002">
    <property type="entry name" value="SH3"/>
    <property type="match status" value="1"/>
</dbReference>
<dbReference type="AlphaFoldDB" id="A0A817UYX2"/>
<feature type="domain" description="Guanylate kinase-like" evidence="6">
    <location>
        <begin position="336"/>
        <end position="509"/>
    </location>
</feature>
<dbReference type="Proteomes" id="UP000663865">
    <property type="component" value="Unassembled WGS sequence"/>
</dbReference>
<dbReference type="PROSITE" id="PS50052">
    <property type="entry name" value="GUANYLATE_KINASE_2"/>
    <property type="match status" value="1"/>
</dbReference>
<name>A0A817UYX2_9BILA</name>
<dbReference type="SUPFAM" id="SSF50044">
    <property type="entry name" value="SH3-domain"/>
    <property type="match status" value="1"/>
</dbReference>
<feature type="chain" id="PRO_5032296962" description="Peripheral plasma membrane protein CASK" evidence="4">
    <location>
        <begin position="17"/>
        <end position="524"/>
    </location>
</feature>
<evidence type="ECO:0000259" key="5">
    <source>
        <dbReference type="PROSITE" id="PS50002"/>
    </source>
</evidence>